<protein>
    <submittedName>
        <fullName evidence="1">Uncharacterized protein</fullName>
    </submittedName>
</protein>
<sequence>MLKSTYIQTHDHQKQNPIYNCTLILFLRFTSVQPG</sequence>
<name>A0A0E9UJ18_ANGAN</name>
<dbReference type="EMBL" id="GBXM01042723">
    <property type="protein sequence ID" value="JAH65854.1"/>
    <property type="molecule type" value="Transcribed_RNA"/>
</dbReference>
<organism evidence="1">
    <name type="scientific">Anguilla anguilla</name>
    <name type="common">European freshwater eel</name>
    <name type="synonym">Muraena anguilla</name>
    <dbReference type="NCBI Taxonomy" id="7936"/>
    <lineage>
        <taxon>Eukaryota</taxon>
        <taxon>Metazoa</taxon>
        <taxon>Chordata</taxon>
        <taxon>Craniata</taxon>
        <taxon>Vertebrata</taxon>
        <taxon>Euteleostomi</taxon>
        <taxon>Actinopterygii</taxon>
        <taxon>Neopterygii</taxon>
        <taxon>Teleostei</taxon>
        <taxon>Anguilliformes</taxon>
        <taxon>Anguillidae</taxon>
        <taxon>Anguilla</taxon>
    </lineage>
</organism>
<evidence type="ECO:0000313" key="1">
    <source>
        <dbReference type="EMBL" id="JAH65854.1"/>
    </source>
</evidence>
<dbReference type="AlphaFoldDB" id="A0A0E9UJ18"/>
<reference evidence="1" key="1">
    <citation type="submission" date="2014-11" db="EMBL/GenBank/DDBJ databases">
        <authorList>
            <person name="Amaro Gonzalez C."/>
        </authorList>
    </citation>
    <scope>NUCLEOTIDE SEQUENCE</scope>
</reference>
<proteinExistence type="predicted"/>
<accession>A0A0E9UJ18</accession>
<reference evidence="1" key="2">
    <citation type="journal article" date="2015" name="Fish Shellfish Immunol.">
        <title>Early steps in the European eel (Anguilla anguilla)-Vibrio vulnificus interaction in the gills: Role of the RtxA13 toxin.</title>
        <authorList>
            <person name="Callol A."/>
            <person name="Pajuelo D."/>
            <person name="Ebbesson L."/>
            <person name="Teles M."/>
            <person name="MacKenzie S."/>
            <person name="Amaro C."/>
        </authorList>
    </citation>
    <scope>NUCLEOTIDE SEQUENCE</scope>
</reference>